<proteinExistence type="predicted"/>
<evidence type="ECO:0000259" key="1">
    <source>
        <dbReference type="PROSITE" id="PS50076"/>
    </source>
</evidence>
<sequence>MADAAEIRAAYRERVKEVHPDNGGDRAAFMRVTAAYERLSE</sequence>
<dbReference type="AlphaFoldDB" id="A0A8A2VEL1"/>
<keyword evidence="3" id="KW-1185">Reference proteome</keyword>
<dbReference type="Pfam" id="PF00226">
    <property type="entry name" value="DnaJ"/>
    <property type="match status" value="1"/>
</dbReference>
<dbReference type="CDD" id="cd06257">
    <property type="entry name" value="DnaJ"/>
    <property type="match status" value="1"/>
</dbReference>
<dbReference type="Gene3D" id="1.10.287.110">
    <property type="entry name" value="DnaJ domain"/>
    <property type="match status" value="1"/>
</dbReference>
<dbReference type="KEGG" id="hakz:J0X25_17495"/>
<dbReference type="Proteomes" id="UP000663203">
    <property type="component" value="Chromosome"/>
</dbReference>
<dbReference type="EMBL" id="CP071462">
    <property type="protein sequence ID" value="QSW99150.1"/>
    <property type="molecule type" value="Genomic_DNA"/>
</dbReference>
<organism evidence="2 3">
    <name type="scientific">Haloterrigena alkaliphila</name>
    <dbReference type="NCBI Taxonomy" id="2816475"/>
    <lineage>
        <taxon>Archaea</taxon>
        <taxon>Methanobacteriati</taxon>
        <taxon>Methanobacteriota</taxon>
        <taxon>Stenosarchaea group</taxon>
        <taxon>Halobacteria</taxon>
        <taxon>Halobacteriales</taxon>
        <taxon>Natrialbaceae</taxon>
        <taxon>Haloterrigena</taxon>
    </lineage>
</organism>
<evidence type="ECO:0000313" key="2">
    <source>
        <dbReference type="EMBL" id="QSW99150.1"/>
    </source>
</evidence>
<evidence type="ECO:0000313" key="3">
    <source>
        <dbReference type="Proteomes" id="UP000663203"/>
    </source>
</evidence>
<name>A0A8A2VEL1_9EURY</name>
<reference evidence="2 3" key="1">
    <citation type="submission" date="2021-03" db="EMBL/GenBank/DDBJ databases">
        <title>Haloterrigena longa sp. nov. and Haloterrigena limicola sp. nov., extremely halophilic archaea isolated from a salt lake.</title>
        <authorList>
            <person name="Henglin C."/>
        </authorList>
    </citation>
    <scope>NUCLEOTIDE SEQUENCE [LARGE SCALE GENOMIC DNA]</scope>
    <source>
        <strain evidence="2 3">KZCA68</strain>
    </source>
</reference>
<dbReference type="SUPFAM" id="SSF46565">
    <property type="entry name" value="Chaperone J-domain"/>
    <property type="match status" value="1"/>
</dbReference>
<feature type="domain" description="J" evidence="1">
    <location>
        <begin position="1"/>
        <end position="41"/>
    </location>
</feature>
<dbReference type="InterPro" id="IPR001623">
    <property type="entry name" value="DnaJ_domain"/>
</dbReference>
<protein>
    <submittedName>
        <fullName evidence="2">J domain-containing protein</fullName>
    </submittedName>
</protein>
<gene>
    <name evidence="2" type="ORF">J0X25_17495</name>
</gene>
<dbReference type="PROSITE" id="PS50076">
    <property type="entry name" value="DNAJ_2"/>
    <property type="match status" value="1"/>
</dbReference>
<accession>A0A8A2VEL1</accession>
<dbReference type="InterPro" id="IPR036869">
    <property type="entry name" value="J_dom_sf"/>
</dbReference>